<dbReference type="EMBL" id="CAWUPB010000913">
    <property type="protein sequence ID" value="CAK7333167.1"/>
    <property type="molecule type" value="Genomic_DNA"/>
</dbReference>
<evidence type="ECO:0000313" key="1">
    <source>
        <dbReference type="EMBL" id="CAK7333167.1"/>
    </source>
</evidence>
<dbReference type="PANTHER" id="PTHR35509:SF1">
    <property type="entry name" value="DOMAIN PROTEIN, PUTATIVE (DUF1995)-RELATED"/>
    <property type="match status" value="1"/>
</dbReference>
<keyword evidence="2" id="KW-1185">Reference proteome</keyword>
<gene>
    <name evidence="1" type="ORF">DCAF_LOCUS9349</name>
</gene>
<name>A0AAV1RG87_9ROSI</name>
<proteinExistence type="predicted"/>
<sequence>MLVIHVVPTDDKFVSFEMSGTTISQGLSSCGTRVSSVCVGVGINVRNKERYFLSTFTIVYSMRPSSLGVIQGQTKCLFAQEFIRRLDAEEIEIVFGNAEEKSEQGSSLFSKAARVFRSLDRFMRAISK</sequence>
<evidence type="ECO:0000313" key="2">
    <source>
        <dbReference type="Proteomes" id="UP001314170"/>
    </source>
</evidence>
<reference evidence="1 2" key="1">
    <citation type="submission" date="2024-01" db="EMBL/GenBank/DDBJ databases">
        <authorList>
            <person name="Waweru B."/>
        </authorList>
    </citation>
    <scope>NUCLEOTIDE SEQUENCE [LARGE SCALE GENOMIC DNA]</scope>
</reference>
<comment type="caution">
    <text evidence="1">The sequence shown here is derived from an EMBL/GenBank/DDBJ whole genome shotgun (WGS) entry which is preliminary data.</text>
</comment>
<dbReference type="Proteomes" id="UP001314170">
    <property type="component" value="Unassembled WGS sequence"/>
</dbReference>
<organism evidence="1 2">
    <name type="scientific">Dovyalis caffra</name>
    <dbReference type="NCBI Taxonomy" id="77055"/>
    <lineage>
        <taxon>Eukaryota</taxon>
        <taxon>Viridiplantae</taxon>
        <taxon>Streptophyta</taxon>
        <taxon>Embryophyta</taxon>
        <taxon>Tracheophyta</taxon>
        <taxon>Spermatophyta</taxon>
        <taxon>Magnoliopsida</taxon>
        <taxon>eudicotyledons</taxon>
        <taxon>Gunneridae</taxon>
        <taxon>Pentapetalae</taxon>
        <taxon>rosids</taxon>
        <taxon>fabids</taxon>
        <taxon>Malpighiales</taxon>
        <taxon>Salicaceae</taxon>
        <taxon>Flacourtieae</taxon>
        <taxon>Dovyalis</taxon>
    </lineage>
</organism>
<accession>A0AAV1RG87</accession>
<dbReference type="InterPro" id="IPR053021">
    <property type="entry name" value="Chloroplast_ADK"/>
</dbReference>
<dbReference type="PANTHER" id="PTHR35509">
    <property type="entry name" value="DOMAIN PROTEIN, PUTATIVE (DUF1995)-RELATED"/>
    <property type="match status" value="1"/>
</dbReference>
<protein>
    <submittedName>
        <fullName evidence="1">Uncharacterized protein</fullName>
    </submittedName>
</protein>
<dbReference type="AlphaFoldDB" id="A0AAV1RG87"/>